<gene>
    <name evidence="1" type="ORF">HB836_09290</name>
    <name evidence="2" type="ORF">HB904_12165</name>
</gene>
<evidence type="ECO:0000313" key="1">
    <source>
        <dbReference type="EMBL" id="MBC1401799.1"/>
    </source>
</evidence>
<dbReference type="EMBL" id="JAARPT010000005">
    <property type="protein sequence ID" value="MBC1401799.1"/>
    <property type="molecule type" value="Genomic_DNA"/>
</dbReference>
<accession>A0A841YN66</accession>
<dbReference type="Proteomes" id="UP000574104">
    <property type="component" value="Unassembled WGS sequence"/>
</dbReference>
<sequence>MSQNTLEQDFNQFCFMRIEAICEADASHEAFQAKSKLYYQLRDQLEVLWQPEILTYLDALEKYQVEAFLYIYQVAFKEGLHFIQTK</sequence>
<dbReference type="Proteomes" id="UP000544413">
    <property type="component" value="Unassembled WGS sequence"/>
</dbReference>
<dbReference type="AlphaFoldDB" id="A0A841YN66"/>
<name>A0A841YN66_9LIST</name>
<dbReference type="EMBL" id="JAARSH010000008">
    <property type="protein sequence ID" value="MBC1616950.1"/>
    <property type="molecule type" value="Genomic_DNA"/>
</dbReference>
<organism evidence="1 3">
    <name type="scientific">Listeria booriae</name>
    <dbReference type="NCBI Taxonomy" id="1552123"/>
    <lineage>
        <taxon>Bacteria</taxon>
        <taxon>Bacillati</taxon>
        <taxon>Bacillota</taxon>
        <taxon>Bacilli</taxon>
        <taxon>Bacillales</taxon>
        <taxon>Listeriaceae</taxon>
        <taxon>Listeria</taxon>
    </lineage>
</organism>
<comment type="caution">
    <text evidence="1">The sequence shown here is derived from an EMBL/GenBank/DDBJ whole genome shotgun (WGS) entry which is preliminary data.</text>
</comment>
<dbReference type="RefSeq" id="WP_185406075.1">
    <property type="nucleotide sequence ID" value="NZ_JAARPT010000005.1"/>
</dbReference>
<reference evidence="3 4" key="1">
    <citation type="submission" date="2020-03" db="EMBL/GenBank/DDBJ databases">
        <title>Soil Listeria distribution.</title>
        <authorList>
            <person name="Liao J."/>
            <person name="Wiedmann M."/>
        </authorList>
    </citation>
    <scope>NUCLEOTIDE SEQUENCE [LARGE SCALE GENOMIC DNA]</scope>
    <source>
        <strain evidence="2 4">FSL L7-1299</strain>
        <strain evidence="1 3">FSL L7-1658</strain>
    </source>
</reference>
<evidence type="ECO:0000313" key="4">
    <source>
        <dbReference type="Proteomes" id="UP000574104"/>
    </source>
</evidence>
<evidence type="ECO:0000313" key="2">
    <source>
        <dbReference type="EMBL" id="MBC1616950.1"/>
    </source>
</evidence>
<proteinExistence type="predicted"/>
<protein>
    <submittedName>
        <fullName evidence="1">Uncharacterized protein</fullName>
    </submittedName>
</protein>
<evidence type="ECO:0000313" key="3">
    <source>
        <dbReference type="Proteomes" id="UP000544413"/>
    </source>
</evidence>